<dbReference type="InterPro" id="IPR016204">
    <property type="entry name" value="HDH"/>
</dbReference>
<evidence type="ECO:0000256" key="6">
    <source>
        <dbReference type="ARBA" id="ARBA00022605"/>
    </source>
</evidence>
<dbReference type="InterPro" id="IPR036291">
    <property type="entry name" value="NAD(P)-bd_dom_sf"/>
</dbReference>
<dbReference type="Pfam" id="PF01842">
    <property type="entry name" value="ACT"/>
    <property type="match status" value="1"/>
</dbReference>
<comment type="similarity">
    <text evidence="3 13">Belongs to the homoserine dehydrogenase family.</text>
</comment>
<evidence type="ECO:0000256" key="12">
    <source>
        <dbReference type="PIRSR" id="PIRSR000098-2"/>
    </source>
</evidence>
<dbReference type="RefSeq" id="WP_200609447.1">
    <property type="nucleotide sequence ID" value="NZ_JAEHHL010000004.1"/>
</dbReference>
<dbReference type="Proteomes" id="UP000655420">
    <property type="component" value="Unassembled WGS sequence"/>
</dbReference>
<dbReference type="Pfam" id="PF03447">
    <property type="entry name" value="NAD_binding_3"/>
    <property type="match status" value="1"/>
</dbReference>
<evidence type="ECO:0000259" key="14">
    <source>
        <dbReference type="PROSITE" id="PS51671"/>
    </source>
</evidence>
<dbReference type="InterPro" id="IPR019811">
    <property type="entry name" value="HDH_CS"/>
</dbReference>
<evidence type="ECO:0000256" key="11">
    <source>
        <dbReference type="PIRSR" id="PIRSR000098-1"/>
    </source>
</evidence>
<protein>
    <recommendedName>
        <fullName evidence="5">Homoserine dehydrogenase</fullName>
        <ecNumber evidence="4">1.1.1.3</ecNumber>
    </recommendedName>
</protein>
<dbReference type="EMBL" id="JAEHHL010000004">
    <property type="protein sequence ID" value="MBK0399330.1"/>
    <property type="molecule type" value="Genomic_DNA"/>
</dbReference>
<dbReference type="Gene3D" id="3.30.70.260">
    <property type="match status" value="1"/>
</dbReference>
<feature type="active site" description="Proton donor" evidence="11">
    <location>
        <position position="207"/>
    </location>
</feature>
<reference evidence="15" key="1">
    <citation type="submission" date="2020-12" db="EMBL/GenBank/DDBJ databases">
        <title>Bacterial taxonomy.</title>
        <authorList>
            <person name="Pan X."/>
        </authorList>
    </citation>
    <scope>NUCLEOTIDE SEQUENCE</scope>
    <source>
        <strain evidence="15">M0105</strain>
    </source>
</reference>
<dbReference type="GO" id="GO:0050661">
    <property type="term" value="F:NADP binding"/>
    <property type="evidence" value="ECO:0007669"/>
    <property type="project" value="InterPro"/>
</dbReference>
<dbReference type="FunFam" id="3.30.360.10:FF:000005">
    <property type="entry name" value="Homoserine dehydrogenase"/>
    <property type="match status" value="1"/>
</dbReference>
<keyword evidence="7" id="KW-0791">Threonine biosynthesis</keyword>
<evidence type="ECO:0000256" key="5">
    <source>
        <dbReference type="ARBA" id="ARBA00013376"/>
    </source>
</evidence>
<dbReference type="GO" id="GO:0009086">
    <property type="term" value="P:methionine biosynthetic process"/>
    <property type="evidence" value="ECO:0007669"/>
    <property type="project" value="UniProtKB-KW"/>
</dbReference>
<gene>
    <name evidence="15" type="ORF">H0I76_09015</name>
</gene>
<dbReference type="GO" id="GO:0004412">
    <property type="term" value="F:homoserine dehydrogenase activity"/>
    <property type="evidence" value="ECO:0007669"/>
    <property type="project" value="UniProtKB-EC"/>
</dbReference>
<dbReference type="AlphaFoldDB" id="A0A8J7M7V3"/>
<dbReference type="NCBIfam" id="NF004976">
    <property type="entry name" value="PRK06349.1"/>
    <property type="match status" value="1"/>
</dbReference>
<evidence type="ECO:0000256" key="2">
    <source>
        <dbReference type="ARBA" id="ARBA00005062"/>
    </source>
</evidence>
<dbReference type="PIRSF" id="PIRSF000098">
    <property type="entry name" value="Homoser_dehydrog"/>
    <property type="match status" value="1"/>
</dbReference>
<keyword evidence="10" id="KW-0486">Methionine biosynthesis</keyword>
<proteinExistence type="inferred from homology"/>
<dbReference type="Pfam" id="PF00742">
    <property type="entry name" value="Homoserine_dh"/>
    <property type="match status" value="1"/>
</dbReference>
<comment type="pathway">
    <text evidence="1">Amino-acid biosynthesis; L-threonine biosynthesis; L-threonine from L-aspartate: step 3/5.</text>
</comment>
<keyword evidence="16" id="KW-1185">Reference proteome</keyword>
<dbReference type="SUPFAM" id="SSF55347">
    <property type="entry name" value="Glyceraldehyde-3-phosphate dehydrogenase-like, C-terminal domain"/>
    <property type="match status" value="1"/>
</dbReference>
<dbReference type="PROSITE" id="PS51671">
    <property type="entry name" value="ACT"/>
    <property type="match status" value="1"/>
</dbReference>
<feature type="domain" description="ACT" evidence="14">
    <location>
        <begin position="351"/>
        <end position="424"/>
    </location>
</feature>
<dbReference type="InterPro" id="IPR002912">
    <property type="entry name" value="ACT_dom"/>
</dbReference>
<evidence type="ECO:0000313" key="15">
    <source>
        <dbReference type="EMBL" id="MBK0399330.1"/>
    </source>
</evidence>
<comment type="pathway">
    <text evidence="2">Amino-acid biosynthesis; L-methionine biosynthesis via de novo pathway; L-homoserine from L-aspartate: step 3/3.</text>
</comment>
<dbReference type="UniPathway" id="UPA00051">
    <property type="reaction ID" value="UER00465"/>
</dbReference>
<evidence type="ECO:0000256" key="10">
    <source>
        <dbReference type="ARBA" id="ARBA00023167"/>
    </source>
</evidence>
<dbReference type="SUPFAM" id="SSF51735">
    <property type="entry name" value="NAD(P)-binding Rossmann-fold domains"/>
    <property type="match status" value="1"/>
</dbReference>
<dbReference type="Gene3D" id="3.40.50.720">
    <property type="entry name" value="NAD(P)-binding Rossmann-like Domain"/>
    <property type="match status" value="1"/>
</dbReference>
<organism evidence="15 16">
    <name type="scientific">Thermohalobaculum xanthum</name>
    <dbReference type="NCBI Taxonomy" id="2753746"/>
    <lineage>
        <taxon>Bacteria</taxon>
        <taxon>Pseudomonadati</taxon>
        <taxon>Pseudomonadota</taxon>
        <taxon>Alphaproteobacteria</taxon>
        <taxon>Rhodobacterales</taxon>
        <taxon>Paracoccaceae</taxon>
        <taxon>Thermohalobaculum</taxon>
    </lineage>
</organism>
<dbReference type="GO" id="GO:0009088">
    <property type="term" value="P:threonine biosynthetic process"/>
    <property type="evidence" value="ECO:0007669"/>
    <property type="project" value="UniProtKB-UniPathway"/>
</dbReference>
<dbReference type="EC" id="1.1.1.3" evidence="4"/>
<evidence type="ECO:0000256" key="7">
    <source>
        <dbReference type="ARBA" id="ARBA00022697"/>
    </source>
</evidence>
<dbReference type="PROSITE" id="PS01042">
    <property type="entry name" value="HOMOSER_DHGENASE"/>
    <property type="match status" value="1"/>
</dbReference>
<dbReference type="Gene3D" id="3.30.360.10">
    <property type="entry name" value="Dihydrodipicolinate Reductase, domain 2"/>
    <property type="match status" value="1"/>
</dbReference>
<evidence type="ECO:0000256" key="4">
    <source>
        <dbReference type="ARBA" id="ARBA00013213"/>
    </source>
</evidence>
<evidence type="ECO:0000256" key="1">
    <source>
        <dbReference type="ARBA" id="ARBA00005056"/>
    </source>
</evidence>
<dbReference type="UniPathway" id="UPA00050">
    <property type="reaction ID" value="UER00063"/>
</dbReference>
<comment type="caution">
    <text evidence="15">The sequence shown here is derived from an EMBL/GenBank/DDBJ whole genome shotgun (WGS) entry which is preliminary data.</text>
</comment>
<keyword evidence="9" id="KW-0560">Oxidoreductase</keyword>
<dbReference type="PANTHER" id="PTHR43331">
    <property type="entry name" value="HOMOSERINE DEHYDROGENASE"/>
    <property type="match status" value="1"/>
</dbReference>
<evidence type="ECO:0000256" key="9">
    <source>
        <dbReference type="ARBA" id="ARBA00023002"/>
    </source>
</evidence>
<keyword evidence="6" id="KW-0028">Amino-acid biosynthesis</keyword>
<accession>A0A8J7M7V3</accession>
<keyword evidence="8 12" id="KW-0521">NADP</keyword>
<feature type="binding site" evidence="12">
    <location>
        <position position="192"/>
    </location>
    <ligand>
        <name>L-homoserine</name>
        <dbReference type="ChEBI" id="CHEBI:57476"/>
    </ligand>
</feature>
<dbReference type="CDD" id="cd04881">
    <property type="entry name" value="ACT_HSDH-Hom"/>
    <property type="match status" value="1"/>
</dbReference>
<name>A0A8J7M7V3_9RHOB</name>
<evidence type="ECO:0000256" key="3">
    <source>
        <dbReference type="ARBA" id="ARBA00006753"/>
    </source>
</evidence>
<dbReference type="InterPro" id="IPR001342">
    <property type="entry name" value="HDH_cat"/>
</dbReference>
<evidence type="ECO:0000313" key="16">
    <source>
        <dbReference type="Proteomes" id="UP000655420"/>
    </source>
</evidence>
<sequence length="428" mass="44434">MTTPFRLGIAGLGTVGRGVVRIVAEHGAEIATRVGRPVEIVAVSARDRRRDRGVDLTAFAWEDDPVALARRADVDCVIEVMGGANGPAKALVDAALAAGKHVVTANKALLARHGQELAETAEGAGVALAGEAAVAGGIPALKGLGEGLAANRITRVFGVLNGTCNYILNEMEARKAPYEAVLADAQRLGYAEADPSFDVGGIDAAHKLAILAALAFGTRVDFEGVVTEGIERITLADIETARDMGFSIRLLGLARMHEAGLEQRVRPCMVDERSLIGALPGVTNAVVVEGDFVGQCAFSGPGAGEGPTASAIMADVLDIARGAVRPLFGRAATALASAPRLSHGDEHSPYYLRFTLADRPGALAQIASALGRQGVSIHRMRQYGKGDPVPVVIVTHDARRDAIDAALAEIGALPVSAEPPVAIRIEEV</sequence>
<dbReference type="InterPro" id="IPR045865">
    <property type="entry name" value="ACT-like_dom_sf"/>
</dbReference>
<dbReference type="PANTHER" id="PTHR43331:SF1">
    <property type="entry name" value="HOMOSERINE DEHYDROGENASE"/>
    <property type="match status" value="1"/>
</dbReference>
<dbReference type="SUPFAM" id="SSF55021">
    <property type="entry name" value="ACT-like"/>
    <property type="match status" value="1"/>
</dbReference>
<dbReference type="InterPro" id="IPR005106">
    <property type="entry name" value="Asp/hSer_DH_NAD-bd"/>
</dbReference>
<feature type="binding site" evidence="12">
    <location>
        <position position="107"/>
    </location>
    <ligand>
        <name>NADPH</name>
        <dbReference type="ChEBI" id="CHEBI:57783"/>
    </ligand>
</feature>
<evidence type="ECO:0000256" key="13">
    <source>
        <dbReference type="RuleBase" id="RU004171"/>
    </source>
</evidence>
<evidence type="ECO:0000256" key="8">
    <source>
        <dbReference type="ARBA" id="ARBA00022857"/>
    </source>
</evidence>